<dbReference type="RefSeq" id="WP_022348866.1">
    <property type="nucleotide sequence ID" value="NZ_CALUIC010000002.1"/>
</dbReference>
<evidence type="ECO:0000313" key="2">
    <source>
        <dbReference type="Proteomes" id="UP000196560"/>
    </source>
</evidence>
<dbReference type="EMBL" id="NFHO01000007">
    <property type="protein sequence ID" value="OUN42520.1"/>
    <property type="molecule type" value="Genomic_DNA"/>
</dbReference>
<comment type="caution">
    <text evidence="1">The sequence shown here is derived from an EMBL/GenBank/DDBJ whole genome shotgun (WGS) entry which is preliminary data.</text>
</comment>
<dbReference type="STRING" id="1118060.GCA_000311845_00334"/>
<sequence>MRLLKKFGAVLYLAAAIVVVGGFACAQFAPSLISRRVDALLAHPAGRIVLIVSLVIVGAGVLLSALFALLEQRPPSSVHPAGNPHIEVRLAALSSAARAAAEAEDILVEDVRTRVMGHNDSQVRVTLEVIAFTDTGLEALGRRIEERVQGACEQLLGATGVNVLVRFLPSKTTTVTREVSGE</sequence>
<accession>A0A1Y3UB02</accession>
<dbReference type="PROSITE" id="PS51257">
    <property type="entry name" value="PROKAR_LIPOPROTEIN"/>
    <property type="match status" value="1"/>
</dbReference>
<dbReference type="AlphaFoldDB" id="A0A1Y3UB02"/>
<keyword evidence="2" id="KW-1185">Reference proteome</keyword>
<gene>
    <name evidence="1" type="ORF">B5G21_06700</name>
</gene>
<proteinExistence type="predicted"/>
<dbReference type="eggNOG" id="ENOG5031TUQ">
    <property type="taxonomic scope" value="Bacteria"/>
</dbReference>
<evidence type="ECO:0000313" key="1">
    <source>
        <dbReference type="EMBL" id="OUN42520.1"/>
    </source>
</evidence>
<reference evidence="2" key="1">
    <citation type="submission" date="2017-04" db="EMBL/GenBank/DDBJ databases">
        <title>Function of individual gut microbiota members based on whole genome sequencing of pure cultures obtained from chicken caecum.</title>
        <authorList>
            <person name="Medvecky M."/>
            <person name="Cejkova D."/>
            <person name="Polansky O."/>
            <person name="Karasova D."/>
            <person name="Kubasova T."/>
            <person name="Cizek A."/>
            <person name="Rychlik I."/>
        </authorList>
    </citation>
    <scope>NUCLEOTIDE SEQUENCE [LARGE SCALE GENOMIC DNA]</scope>
    <source>
        <strain evidence="2">An70</strain>
    </source>
</reference>
<organism evidence="1 2">
    <name type="scientific">Enorma massiliensis</name>
    <dbReference type="NCBI Taxonomy" id="1472761"/>
    <lineage>
        <taxon>Bacteria</taxon>
        <taxon>Bacillati</taxon>
        <taxon>Actinomycetota</taxon>
        <taxon>Coriobacteriia</taxon>
        <taxon>Coriobacteriales</taxon>
        <taxon>Coriobacteriaceae</taxon>
        <taxon>Enorma</taxon>
    </lineage>
</organism>
<protein>
    <submittedName>
        <fullName evidence="1">Uncharacterized protein</fullName>
    </submittedName>
</protein>
<dbReference type="Proteomes" id="UP000196560">
    <property type="component" value="Unassembled WGS sequence"/>
</dbReference>
<name>A0A1Y3UB02_9ACTN</name>